<reference evidence="6" key="2">
    <citation type="journal article" date="2021" name="PeerJ">
        <title>Extensive microbial diversity within the chicken gut microbiome revealed by metagenomics and culture.</title>
        <authorList>
            <person name="Gilroy R."/>
            <person name="Ravi A."/>
            <person name="Getino M."/>
            <person name="Pursley I."/>
            <person name="Horton D.L."/>
            <person name="Alikhan N.F."/>
            <person name="Baker D."/>
            <person name="Gharbi K."/>
            <person name="Hall N."/>
            <person name="Watson M."/>
            <person name="Adriaenssens E.M."/>
            <person name="Foster-Nyarko E."/>
            <person name="Jarju S."/>
            <person name="Secka A."/>
            <person name="Antonio M."/>
            <person name="Oren A."/>
            <person name="Chaudhuri R.R."/>
            <person name="La Ragione R."/>
            <person name="Hildebrand F."/>
            <person name="Pallen M.J."/>
        </authorList>
    </citation>
    <scope>NUCLEOTIDE SEQUENCE</scope>
    <source>
        <strain evidence="6">B1-16210</strain>
    </source>
</reference>
<keyword evidence="4" id="KW-0862">Zinc</keyword>
<sequence>MPQNNMTPNFEILHMPPENTNSVLVTYGNEAVIFDAWGNAADWEKLLSSRGLKLRAIYSTHGHGDHIAAAPGLAEKYNVPWYLNNEDEILIPWSNNLLAGFGLPQIEPGYCPATDINAGTIKIFPDVVMEVIESPGHTPGGVMYYFPDFGILITGDTLFRDGFGRYDLPGGDANALWQSISKLYEMNLPDETYVVHGHGVDSTIEILKRTNPYFK</sequence>
<evidence type="ECO:0000259" key="5">
    <source>
        <dbReference type="SMART" id="SM00849"/>
    </source>
</evidence>
<dbReference type="CDD" id="cd06262">
    <property type="entry name" value="metallo-hydrolase-like_MBL-fold"/>
    <property type="match status" value="1"/>
</dbReference>
<dbReference type="PANTHER" id="PTHR46233">
    <property type="entry name" value="HYDROXYACYLGLUTATHIONE HYDROLASE GLOC"/>
    <property type="match status" value="1"/>
</dbReference>
<comment type="caution">
    <text evidence="6">The sequence shown here is derived from an EMBL/GenBank/DDBJ whole genome shotgun (WGS) entry which is preliminary data.</text>
</comment>
<proteinExistence type="predicted"/>
<protein>
    <submittedName>
        <fullName evidence="6">MBL fold metallo-hydrolase</fullName>
    </submittedName>
</protein>
<dbReference type="Gene3D" id="3.60.15.10">
    <property type="entry name" value="Ribonuclease Z/Hydroxyacylglutathione hydrolase-like"/>
    <property type="match status" value="1"/>
</dbReference>
<reference evidence="6" key="1">
    <citation type="submission" date="2020-10" db="EMBL/GenBank/DDBJ databases">
        <authorList>
            <person name="Gilroy R."/>
        </authorList>
    </citation>
    <scope>NUCLEOTIDE SEQUENCE</scope>
    <source>
        <strain evidence="6">B1-16210</strain>
    </source>
</reference>
<dbReference type="Proteomes" id="UP000721442">
    <property type="component" value="Unassembled WGS sequence"/>
</dbReference>
<evidence type="ECO:0000256" key="3">
    <source>
        <dbReference type="ARBA" id="ARBA00022801"/>
    </source>
</evidence>
<dbReference type="PANTHER" id="PTHR46233:SF3">
    <property type="entry name" value="HYDROXYACYLGLUTATHIONE HYDROLASE GLOC"/>
    <property type="match status" value="1"/>
</dbReference>
<evidence type="ECO:0000313" key="6">
    <source>
        <dbReference type="EMBL" id="MBO8407234.1"/>
    </source>
</evidence>
<dbReference type="GO" id="GO:0016787">
    <property type="term" value="F:hydrolase activity"/>
    <property type="evidence" value="ECO:0007669"/>
    <property type="project" value="UniProtKB-KW"/>
</dbReference>
<accession>A0A940DFM0</accession>
<keyword evidence="2" id="KW-0479">Metal-binding</keyword>
<dbReference type="InterPro" id="IPR001279">
    <property type="entry name" value="Metallo-B-lactamas"/>
</dbReference>
<gene>
    <name evidence="6" type="ORF">IAC77_02095</name>
</gene>
<evidence type="ECO:0000256" key="1">
    <source>
        <dbReference type="ARBA" id="ARBA00001947"/>
    </source>
</evidence>
<dbReference type="SUPFAM" id="SSF56281">
    <property type="entry name" value="Metallo-hydrolase/oxidoreductase"/>
    <property type="match status" value="1"/>
</dbReference>
<name>A0A940DFM0_9PROT</name>
<dbReference type="AlphaFoldDB" id="A0A940DFM0"/>
<evidence type="ECO:0000256" key="2">
    <source>
        <dbReference type="ARBA" id="ARBA00022723"/>
    </source>
</evidence>
<feature type="domain" description="Metallo-beta-lactamase" evidence="5">
    <location>
        <begin position="19"/>
        <end position="198"/>
    </location>
</feature>
<evidence type="ECO:0000313" key="7">
    <source>
        <dbReference type="Proteomes" id="UP000721442"/>
    </source>
</evidence>
<dbReference type="SMART" id="SM00849">
    <property type="entry name" value="Lactamase_B"/>
    <property type="match status" value="1"/>
</dbReference>
<dbReference type="InterPro" id="IPR051453">
    <property type="entry name" value="MBL_Glyoxalase_II"/>
</dbReference>
<dbReference type="InterPro" id="IPR036866">
    <property type="entry name" value="RibonucZ/Hydroxyglut_hydro"/>
</dbReference>
<organism evidence="6 7">
    <name type="scientific">Candidatus Enterousia excrementavium</name>
    <dbReference type="NCBI Taxonomy" id="2840789"/>
    <lineage>
        <taxon>Bacteria</taxon>
        <taxon>Pseudomonadati</taxon>
        <taxon>Pseudomonadota</taxon>
        <taxon>Alphaproteobacteria</taxon>
        <taxon>Candidatus Enterousia</taxon>
    </lineage>
</organism>
<keyword evidence="3" id="KW-0378">Hydrolase</keyword>
<dbReference type="EMBL" id="JADINE010000028">
    <property type="protein sequence ID" value="MBO8407234.1"/>
    <property type="molecule type" value="Genomic_DNA"/>
</dbReference>
<evidence type="ECO:0000256" key="4">
    <source>
        <dbReference type="ARBA" id="ARBA00022833"/>
    </source>
</evidence>
<dbReference type="Pfam" id="PF00753">
    <property type="entry name" value="Lactamase_B"/>
    <property type="match status" value="1"/>
</dbReference>
<comment type="cofactor">
    <cofactor evidence="1">
        <name>Zn(2+)</name>
        <dbReference type="ChEBI" id="CHEBI:29105"/>
    </cofactor>
</comment>
<dbReference type="GO" id="GO:0046872">
    <property type="term" value="F:metal ion binding"/>
    <property type="evidence" value="ECO:0007669"/>
    <property type="project" value="UniProtKB-KW"/>
</dbReference>